<dbReference type="AlphaFoldDB" id="A0AAD9XMH4"/>
<accession>A0AAD9XMH4</accession>
<reference evidence="2" key="1">
    <citation type="journal article" date="2023" name="Plant J.">
        <title>Genome sequences and population genomics provide insights into the demographic history, inbreeding, and mutation load of two 'living fossil' tree species of Dipteronia.</title>
        <authorList>
            <person name="Feng Y."/>
            <person name="Comes H.P."/>
            <person name="Chen J."/>
            <person name="Zhu S."/>
            <person name="Lu R."/>
            <person name="Zhang X."/>
            <person name="Li P."/>
            <person name="Qiu J."/>
            <person name="Olsen K.M."/>
            <person name="Qiu Y."/>
        </authorList>
    </citation>
    <scope>NUCLEOTIDE SEQUENCE</scope>
    <source>
        <strain evidence="2">KIB01</strain>
    </source>
</reference>
<name>A0AAD9XMH4_9ROSI</name>
<evidence type="ECO:0000313" key="3">
    <source>
        <dbReference type="Proteomes" id="UP001280121"/>
    </source>
</evidence>
<comment type="caution">
    <text evidence="2">The sequence shown here is derived from an EMBL/GenBank/DDBJ whole genome shotgun (WGS) entry which is preliminary data.</text>
</comment>
<organism evidence="2 3">
    <name type="scientific">Dipteronia dyeriana</name>
    <dbReference type="NCBI Taxonomy" id="168575"/>
    <lineage>
        <taxon>Eukaryota</taxon>
        <taxon>Viridiplantae</taxon>
        <taxon>Streptophyta</taxon>
        <taxon>Embryophyta</taxon>
        <taxon>Tracheophyta</taxon>
        <taxon>Spermatophyta</taxon>
        <taxon>Magnoliopsida</taxon>
        <taxon>eudicotyledons</taxon>
        <taxon>Gunneridae</taxon>
        <taxon>Pentapetalae</taxon>
        <taxon>rosids</taxon>
        <taxon>malvids</taxon>
        <taxon>Sapindales</taxon>
        <taxon>Sapindaceae</taxon>
        <taxon>Hippocastanoideae</taxon>
        <taxon>Acereae</taxon>
        <taxon>Dipteronia</taxon>
    </lineage>
</organism>
<evidence type="ECO:0000259" key="1">
    <source>
        <dbReference type="Pfam" id="PF20167"/>
    </source>
</evidence>
<evidence type="ECO:0000313" key="2">
    <source>
        <dbReference type="EMBL" id="KAK2661925.1"/>
    </source>
</evidence>
<dbReference type="EMBL" id="JANJYI010000001">
    <property type="protein sequence ID" value="KAK2661925.1"/>
    <property type="molecule type" value="Genomic_DNA"/>
</dbReference>
<proteinExistence type="predicted"/>
<keyword evidence="3" id="KW-1185">Reference proteome</keyword>
<feature type="domain" description="Putative plant transposon protein" evidence="1">
    <location>
        <begin position="17"/>
        <end position="122"/>
    </location>
</feature>
<dbReference type="Proteomes" id="UP001280121">
    <property type="component" value="Unassembled WGS sequence"/>
</dbReference>
<dbReference type="InterPro" id="IPR046796">
    <property type="entry name" value="Transposase_32_dom"/>
</dbReference>
<sequence length="192" mass="21605">MFNGVPLFDIFSRMNIDLANNLVAQPMEFWNSRSNPIKKKRMLLEMAFRHIFVSHSLRPCRHRTTIAYEVAILLYCLKHGHLLDVGVIVKMEINKSTRDITGKEAMVFPFLIIFFCHEAGVDMSSDEFVEAGPDFGIRTCSFRGGGYCLNCHGDINKGSTRQSSINSSRLEGEETDAKILMATITTSISASF</sequence>
<protein>
    <recommendedName>
        <fullName evidence="1">Putative plant transposon protein domain-containing protein</fullName>
    </recommendedName>
</protein>
<dbReference type="Pfam" id="PF20167">
    <property type="entry name" value="Transposase_32"/>
    <property type="match status" value="1"/>
</dbReference>
<gene>
    <name evidence="2" type="ORF">Ddye_000499</name>
</gene>